<name>A0A3P6RZE8_DIBLA</name>
<accession>A0A3P6RZE8</accession>
<keyword evidence="3" id="KW-1185">Reference proteome</keyword>
<dbReference type="AlphaFoldDB" id="A0A3P6RZE8"/>
<reference evidence="2 3" key="1">
    <citation type="submission" date="2018-11" db="EMBL/GenBank/DDBJ databases">
        <authorList>
            <consortium name="Pathogen Informatics"/>
        </authorList>
    </citation>
    <scope>NUCLEOTIDE SEQUENCE [LARGE SCALE GENOMIC DNA]</scope>
</reference>
<feature type="region of interest" description="Disordered" evidence="1">
    <location>
        <begin position="15"/>
        <end position="60"/>
    </location>
</feature>
<evidence type="ECO:0000313" key="2">
    <source>
        <dbReference type="EMBL" id="VDK48551.1"/>
    </source>
</evidence>
<protein>
    <submittedName>
        <fullName evidence="2">Uncharacterized protein</fullName>
    </submittedName>
</protein>
<evidence type="ECO:0000256" key="1">
    <source>
        <dbReference type="SAM" id="MobiDB-lite"/>
    </source>
</evidence>
<proteinExistence type="predicted"/>
<dbReference type="Proteomes" id="UP000281553">
    <property type="component" value="Unassembled WGS sequence"/>
</dbReference>
<organism evidence="2 3">
    <name type="scientific">Dibothriocephalus latus</name>
    <name type="common">Fish tapeworm</name>
    <name type="synonym">Diphyllobothrium latum</name>
    <dbReference type="NCBI Taxonomy" id="60516"/>
    <lineage>
        <taxon>Eukaryota</taxon>
        <taxon>Metazoa</taxon>
        <taxon>Spiralia</taxon>
        <taxon>Lophotrochozoa</taxon>
        <taxon>Platyhelminthes</taxon>
        <taxon>Cestoda</taxon>
        <taxon>Eucestoda</taxon>
        <taxon>Diphyllobothriidea</taxon>
        <taxon>Diphyllobothriidae</taxon>
        <taxon>Dibothriocephalus</taxon>
    </lineage>
</organism>
<evidence type="ECO:0000313" key="3">
    <source>
        <dbReference type="Proteomes" id="UP000281553"/>
    </source>
</evidence>
<gene>
    <name evidence="2" type="ORF">DILT_LOCUS1665</name>
</gene>
<sequence length="188" mass="21392">MFCLLSFEPELDAIGEVTDEVQREEEMNYSTESENEVEEKGAEENENEENREDERDVETSCDALLEEAGEKSKDEASLSHLHFDVEDAVQTPILATRVTESNVDKLTQTTLNSAEELKTQLFSSRRRRPSRNWKDVLQFSGELILPQIACQLSILLPIVVTTCTRIATSHFINVNYFRIQYAPGSEVT</sequence>
<dbReference type="EMBL" id="UYRU01012892">
    <property type="protein sequence ID" value="VDK48551.1"/>
    <property type="molecule type" value="Genomic_DNA"/>
</dbReference>